<dbReference type="CDD" id="cd01650">
    <property type="entry name" value="RT_nLTR_like"/>
    <property type="match status" value="1"/>
</dbReference>
<dbReference type="Proteomes" id="UP000091967">
    <property type="component" value="Unassembled WGS sequence"/>
</dbReference>
<dbReference type="PROSITE" id="PS50878">
    <property type="entry name" value="RT_POL"/>
    <property type="match status" value="1"/>
</dbReference>
<reference evidence="4 5" key="1">
    <citation type="submission" date="2016-06" db="EMBL/GenBank/DDBJ databases">
        <title>Living apart together: crosstalk between the core and supernumerary genomes in a fungal plant pathogen.</title>
        <authorList>
            <person name="Vanheule A."/>
            <person name="Audenaert K."/>
            <person name="Warris S."/>
            <person name="Van De Geest H."/>
            <person name="Schijlen E."/>
            <person name="Hofte M."/>
            <person name="De Saeger S."/>
            <person name="Haesaert G."/>
            <person name="Waalwijk C."/>
            <person name="Van Der Lee T."/>
        </authorList>
    </citation>
    <scope>NUCLEOTIDE SEQUENCE [LARGE SCALE GENOMIC DNA]</scope>
    <source>
        <strain evidence="4 5">2516</strain>
    </source>
</reference>
<dbReference type="InterPro" id="IPR000477">
    <property type="entry name" value="RT_dom"/>
</dbReference>
<keyword evidence="5" id="KW-1185">Reference proteome</keyword>
<comment type="subcellular location">
    <subcellularLocation>
        <location evidence="1">Mitochondrion</location>
    </subcellularLocation>
</comment>
<dbReference type="PANTHER" id="PTHR33481:SF1">
    <property type="entry name" value="ENDONUCLEASE_EXONUCLEASE_PHOSPHATASE DOMAIN-CONTAINING PROTEIN-RELATED"/>
    <property type="match status" value="1"/>
</dbReference>
<sequence>MVPLVGNNVDGDGVVTGSCVPESSAEKTKSYREYIEAAATEKGLHQVVRMGEAQCKPRVRPGMEDLHDSSGERCTTEEQKHLCVRHTIWSQTSERPEPFEFPYQNPDRLQRSMILEVSEQEVKAVIMAMPNRRAAGPDEIPIQALKKSCALVVPVLTKFINICIKLRYFPKEWREAIVSMIPKLGRVSYDTAKDWRPVSLLSVPGKVFEKVLSIRLTTFATDNELIPRTQYGAPGRSTVQALHETVGIIHDAWSRKTTRNAAKGVKNAATLLGLDISGAYNCVDRRILLERLGEVGVPEWFLHLIHSFLSDRQTVLKLPESFSAPFFANIGIPQGSPLSPILFVLFTAPLLERVNQYNSVFGDKNVKVHCIAYVDDTYLIAVSDSHERNCVALKSFHDVVLEWADSVGLEFSPQKYSVMHFRKRGDHSDPDVLPDIDGLKDNPDCLKRESLRVLGVMLDPQLTFSHHITKIEASVHASLRFFRRVCGSTWGLTLQEAKKWYFSHIRPKIVYACPAWFVYDLTPPGERHITLPAPLRVDEMKQLTTLHNECLRLLSGAFRTTSRPTIQNELNIESIDVFLWRTMMTYRATSLATQTELECQDPGSVETAYRLLDKKTLSLVAEARKPFDCQQRPGNSWDACSRTVRKKAIKEVVQRQLSERTYTIWRNIVGDHVNKHMQRIPPIAMKCDKGYRSLKHYQGFTRPEATLALQLRTECIGLNWYLSTIKARRDVRIDGSDVVDRQLITPECTCGYRNQTVYHMFMRCPNLNEARAQLFEYTGREVDMDTLLTRYLKVAVNWAMVYFPLDQFVVARRKSTFYVSEEGS</sequence>
<evidence type="ECO:0000256" key="1">
    <source>
        <dbReference type="ARBA" id="ARBA00004173"/>
    </source>
</evidence>
<evidence type="ECO:0000256" key="2">
    <source>
        <dbReference type="ARBA" id="ARBA00023128"/>
    </source>
</evidence>
<evidence type="ECO:0000313" key="4">
    <source>
        <dbReference type="EMBL" id="OBS17648.1"/>
    </source>
</evidence>
<dbReference type="EMBL" id="LYXU01000004">
    <property type="protein sequence ID" value="OBS17648.1"/>
    <property type="molecule type" value="Genomic_DNA"/>
</dbReference>
<accession>A0A1B8AAZ8</accession>
<evidence type="ECO:0000313" key="5">
    <source>
        <dbReference type="Proteomes" id="UP000091967"/>
    </source>
</evidence>
<dbReference type="Pfam" id="PF00078">
    <property type="entry name" value="RVT_1"/>
    <property type="match status" value="1"/>
</dbReference>
<proteinExistence type="predicted"/>
<dbReference type="AlphaFoldDB" id="A0A1B8AAZ8"/>
<dbReference type="SUPFAM" id="SSF56672">
    <property type="entry name" value="DNA/RNA polymerases"/>
    <property type="match status" value="1"/>
</dbReference>
<feature type="domain" description="Reverse transcriptase" evidence="3">
    <location>
        <begin position="162"/>
        <end position="458"/>
    </location>
</feature>
<dbReference type="OMA" id="KFINICI"/>
<dbReference type="PANTHER" id="PTHR33481">
    <property type="entry name" value="REVERSE TRANSCRIPTASE"/>
    <property type="match status" value="1"/>
</dbReference>
<dbReference type="STRING" id="36050.A0A1B8AAZ8"/>
<comment type="caution">
    <text evidence="4">The sequence shown here is derived from an EMBL/GenBank/DDBJ whole genome shotgun (WGS) entry which is preliminary data.</text>
</comment>
<organism evidence="4 5">
    <name type="scientific">Fusarium poae</name>
    <dbReference type="NCBI Taxonomy" id="36050"/>
    <lineage>
        <taxon>Eukaryota</taxon>
        <taxon>Fungi</taxon>
        <taxon>Dikarya</taxon>
        <taxon>Ascomycota</taxon>
        <taxon>Pezizomycotina</taxon>
        <taxon>Sordariomycetes</taxon>
        <taxon>Hypocreomycetidae</taxon>
        <taxon>Hypocreales</taxon>
        <taxon>Nectriaceae</taxon>
        <taxon>Fusarium</taxon>
    </lineage>
</organism>
<name>A0A1B8AAZ8_FUSPO</name>
<dbReference type="GO" id="GO:0005739">
    <property type="term" value="C:mitochondrion"/>
    <property type="evidence" value="ECO:0007669"/>
    <property type="project" value="UniProtKB-SubCell"/>
</dbReference>
<keyword evidence="2" id="KW-0496">Mitochondrion</keyword>
<dbReference type="InterPro" id="IPR043502">
    <property type="entry name" value="DNA/RNA_pol_sf"/>
</dbReference>
<protein>
    <recommendedName>
        <fullName evidence="3">Reverse transcriptase domain-containing protein</fullName>
    </recommendedName>
</protein>
<gene>
    <name evidence="4" type="ORF">FPOA_09383</name>
</gene>
<evidence type="ECO:0000259" key="3">
    <source>
        <dbReference type="PROSITE" id="PS50878"/>
    </source>
</evidence>